<dbReference type="Proteomes" id="UP000221168">
    <property type="component" value="Unassembled WGS sequence"/>
</dbReference>
<dbReference type="AlphaFoldDB" id="A0A2G1QIY5"/>
<name>A0A2G1QIY5_9HYPH</name>
<proteinExistence type="predicted"/>
<comment type="caution">
    <text evidence="1">The sequence shown here is derived from an EMBL/GenBank/DDBJ whole genome shotgun (WGS) entry which is preliminary data.</text>
</comment>
<keyword evidence="2" id="KW-1185">Reference proteome</keyword>
<sequence length="90" mass="9661">MRVDGGFTLSDGQAVADANRATGLTLITTYLSVNDPDYYLSLGPIKAAFPEASVIAAPETVELLTKKLPGKIEAWGPQLGENGRNRSKRR</sequence>
<dbReference type="SUPFAM" id="SSF56281">
    <property type="entry name" value="Metallo-hydrolase/oxidoreductase"/>
    <property type="match status" value="1"/>
</dbReference>
<evidence type="ECO:0000313" key="2">
    <source>
        <dbReference type="Proteomes" id="UP000221168"/>
    </source>
</evidence>
<protein>
    <submittedName>
        <fullName evidence="1">Uncharacterized protein</fullName>
    </submittedName>
</protein>
<evidence type="ECO:0000313" key="1">
    <source>
        <dbReference type="EMBL" id="PHP65420.1"/>
    </source>
</evidence>
<accession>A0A2G1QIY5</accession>
<dbReference type="EMBL" id="PDVP01000015">
    <property type="protein sequence ID" value="PHP65420.1"/>
    <property type="molecule type" value="Genomic_DNA"/>
</dbReference>
<gene>
    <name evidence="1" type="ORF">CSC94_18845</name>
</gene>
<dbReference type="InterPro" id="IPR036866">
    <property type="entry name" value="RibonucZ/Hydroxyglut_hydro"/>
</dbReference>
<reference evidence="1 2" key="1">
    <citation type="submission" date="2017-10" db="EMBL/GenBank/DDBJ databases">
        <title>Sedimentibacterium mangrovi gen. nov., sp. nov., a novel member of family Phyllobacteriacea isolated from mangrove sediment.</title>
        <authorList>
            <person name="Liao H."/>
            <person name="Tian Y."/>
        </authorList>
    </citation>
    <scope>NUCLEOTIDE SEQUENCE [LARGE SCALE GENOMIC DNA]</scope>
    <source>
        <strain evidence="1 2">X9-2-2</strain>
    </source>
</reference>
<organism evidence="1 2">
    <name type="scientific">Zhengella mangrovi</name>
    <dbReference type="NCBI Taxonomy" id="1982044"/>
    <lineage>
        <taxon>Bacteria</taxon>
        <taxon>Pseudomonadati</taxon>
        <taxon>Pseudomonadota</taxon>
        <taxon>Alphaproteobacteria</taxon>
        <taxon>Hyphomicrobiales</taxon>
        <taxon>Notoacmeibacteraceae</taxon>
        <taxon>Zhengella</taxon>
    </lineage>
</organism>